<dbReference type="Pfam" id="PF02654">
    <property type="entry name" value="CobS"/>
    <property type="match status" value="1"/>
</dbReference>
<evidence type="ECO:0000256" key="12">
    <source>
        <dbReference type="ARBA" id="ARBA00022989"/>
    </source>
</evidence>
<keyword evidence="8 19" id="KW-0169">Cobalamin biosynthesis</keyword>
<comment type="function">
    <text evidence="14 19">Joins adenosylcobinamide-GDP and alpha-ribazole to generate adenosylcobalamin (Ado-cobalamin). Also synthesizes adenosylcobalamin 5'-phosphate from adenosylcobinamide-GDP and alpha-ribazole 5'-phosphate.</text>
</comment>
<organism evidence="20 21">
    <name type="scientific">Aerophobetes bacterium</name>
    <dbReference type="NCBI Taxonomy" id="2030807"/>
    <lineage>
        <taxon>Bacteria</taxon>
        <taxon>Candidatus Aerophobota</taxon>
    </lineage>
</organism>
<dbReference type="GO" id="GO:0051073">
    <property type="term" value="F:adenosylcobinamide-GDP ribazoletransferase activity"/>
    <property type="evidence" value="ECO:0007669"/>
    <property type="project" value="UniProtKB-UniRule"/>
</dbReference>
<comment type="subcellular location">
    <subcellularLocation>
        <location evidence="2 19">Cell membrane</location>
        <topology evidence="2 19">Multi-pass membrane protein</topology>
    </subcellularLocation>
</comment>
<evidence type="ECO:0000256" key="14">
    <source>
        <dbReference type="ARBA" id="ARBA00025228"/>
    </source>
</evidence>
<keyword evidence="12 19" id="KW-1133">Transmembrane helix</keyword>
<comment type="catalytic activity">
    <reaction evidence="17 19">
        <text>alpha-ribazole + adenosylcob(III)inamide-GDP = adenosylcob(III)alamin + GMP + H(+)</text>
        <dbReference type="Rhea" id="RHEA:16049"/>
        <dbReference type="ChEBI" id="CHEBI:10329"/>
        <dbReference type="ChEBI" id="CHEBI:15378"/>
        <dbReference type="ChEBI" id="CHEBI:18408"/>
        <dbReference type="ChEBI" id="CHEBI:58115"/>
        <dbReference type="ChEBI" id="CHEBI:60487"/>
        <dbReference type="EC" id="2.7.8.26"/>
    </reaction>
</comment>
<evidence type="ECO:0000256" key="9">
    <source>
        <dbReference type="ARBA" id="ARBA00022679"/>
    </source>
</evidence>
<keyword evidence="11 19" id="KW-0460">Magnesium</keyword>
<evidence type="ECO:0000256" key="16">
    <source>
        <dbReference type="ARBA" id="ARBA00032853"/>
    </source>
</evidence>
<keyword evidence="7 19" id="KW-1003">Cell membrane</keyword>
<evidence type="ECO:0000256" key="2">
    <source>
        <dbReference type="ARBA" id="ARBA00004651"/>
    </source>
</evidence>
<evidence type="ECO:0000256" key="13">
    <source>
        <dbReference type="ARBA" id="ARBA00023136"/>
    </source>
</evidence>
<dbReference type="GO" id="GO:0005886">
    <property type="term" value="C:plasma membrane"/>
    <property type="evidence" value="ECO:0007669"/>
    <property type="project" value="UniProtKB-SubCell"/>
</dbReference>
<evidence type="ECO:0000256" key="6">
    <source>
        <dbReference type="ARBA" id="ARBA00015850"/>
    </source>
</evidence>
<feature type="transmembrane region" description="Helical" evidence="19">
    <location>
        <begin position="109"/>
        <end position="128"/>
    </location>
</feature>
<evidence type="ECO:0000256" key="15">
    <source>
        <dbReference type="ARBA" id="ARBA00032605"/>
    </source>
</evidence>
<comment type="catalytic activity">
    <reaction evidence="18 19">
        <text>alpha-ribazole 5'-phosphate + adenosylcob(III)inamide-GDP = adenosylcob(III)alamin 5'-phosphate + GMP + H(+)</text>
        <dbReference type="Rhea" id="RHEA:23560"/>
        <dbReference type="ChEBI" id="CHEBI:15378"/>
        <dbReference type="ChEBI" id="CHEBI:57918"/>
        <dbReference type="ChEBI" id="CHEBI:58115"/>
        <dbReference type="ChEBI" id="CHEBI:60487"/>
        <dbReference type="ChEBI" id="CHEBI:60493"/>
        <dbReference type="EC" id="2.7.8.26"/>
    </reaction>
</comment>
<dbReference type="NCBIfam" id="TIGR00317">
    <property type="entry name" value="cobS"/>
    <property type="match status" value="1"/>
</dbReference>
<dbReference type="PANTHER" id="PTHR34148">
    <property type="entry name" value="ADENOSYLCOBINAMIDE-GDP RIBAZOLETRANSFERASE"/>
    <property type="match status" value="1"/>
</dbReference>
<gene>
    <name evidence="19 20" type="primary">cobS</name>
    <name evidence="20" type="ORF">DRJ00_07760</name>
</gene>
<comment type="caution">
    <text evidence="20">The sequence shown here is derived from an EMBL/GenBank/DDBJ whole genome shotgun (WGS) entry which is preliminary data.</text>
</comment>
<evidence type="ECO:0000313" key="20">
    <source>
        <dbReference type="EMBL" id="RLE07633.1"/>
    </source>
</evidence>
<evidence type="ECO:0000256" key="11">
    <source>
        <dbReference type="ARBA" id="ARBA00022842"/>
    </source>
</evidence>
<keyword evidence="13 19" id="KW-0472">Membrane</keyword>
<dbReference type="EMBL" id="QMPZ01000152">
    <property type="protein sequence ID" value="RLE07633.1"/>
    <property type="molecule type" value="Genomic_DNA"/>
</dbReference>
<comment type="cofactor">
    <cofactor evidence="1 19">
        <name>Mg(2+)</name>
        <dbReference type="ChEBI" id="CHEBI:18420"/>
    </cofactor>
</comment>
<dbReference type="AlphaFoldDB" id="A0A497E1W6"/>
<evidence type="ECO:0000256" key="3">
    <source>
        <dbReference type="ARBA" id="ARBA00004663"/>
    </source>
</evidence>
<dbReference type="InterPro" id="IPR003805">
    <property type="entry name" value="CobS"/>
</dbReference>
<evidence type="ECO:0000256" key="4">
    <source>
        <dbReference type="ARBA" id="ARBA00010561"/>
    </source>
</evidence>
<evidence type="ECO:0000256" key="5">
    <source>
        <dbReference type="ARBA" id="ARBA00013200"/>
    </source>
</evidence>
<keyword evidence="9 19" id="KW-0808">Transferase</keyword>
<keyword evidence="10 19" id="KW-0812">Transmembrane</keyword>
<proteinExistence type="inferred from homology"/>
<comment type="similarity">
    <text evidence="4 19">Belongs to the CobS family.</text>
</comment>
<protein>
    <recommendedName>
        <fullName evidence="6 19">Adenosylcobinamide-GDP ribazoletransferase</fullName>
        <ecNumber evidence="5 19">2.7.8.26</ecNumber>
    </recommendedName>
    <alternativeName>
        <fullName evidence="16 19">Cobalamin synthase</fullName>
    </alternativeName>
    <alternativeName>
        <fullName evidence="15 19">Cobalamin-5'-phosphate synthase</fullName>
    </alternativeName>
</protein>
<evidence type="ECO:0000256" key="10">
    <source>
        <dbReference type="ARBA" id="ARBA00022692"/>
    </source>
</evidence>
<evidence type="ECO:0000256" key="19">
    <source>
        <dbReference type="HAMAP-Rule" id="MF_00719"/>
    </source>
</evidence>
<dbReference type="Proteomes" id="UP000279422">
    <property type="component" value="Unassembled WGS sequence"/>
</dbReference>
<feature type="transmembrane region" description="Helical" evidence="19">
    <location>
        <begin position="140"/>
        <end position="161"/>
    </location>
</feature>
<dbReference type="UniPathway" id="UPA00148">
    <property type="reaction ID" value="UER00238"/>
</dbReference>
<evidence type="ECO:0000256" key="8">
    <source>
        <dbReference type="ARBA" id="ARBA00022573"/>
    </source>
</evidence>
<accession>A0A497E1W6</accession>
<sequence>MKILLKAFLSALGFLTILPLGKRTRITEKDFAHSTIFFPLVGAVIGIFLSLVSCLTLIFFFSFVANALITTAWIILTGALHLDGFADMVDGLFGGQTKEERLRIMRDSFIGAKGTAFLFCLLALKFALLMEIPPSHKYQALLFAPVVGRWSMVVGMFLASYVREEGMATAFIEHKRKEDLLWASLITLIIGVSLFKFLFLGIIIGVALGANFVLTSYLRRKIGGITGDTLGALNEIIEVFTLLVIRCFKV</sequence>
<evidence type="ECO:0000313" key="21">
    <source>
        <dbReference type="Proteomes" id="UP000279422"/>
    </source>
</evidence>
<feature type="transmembrane region" description="Helical" evidence="19">
    <location>
        <begin position="33"/>
        <end position="52"/>
    </location>
</feature>
<evidence type="ECO:0000256" key="17">
    <source>
        <dbReference type="ARBA" id="ARBA00048623"/>
    </source>
</evidence>
<dbReference type="EC" id="2.7.8.26" evidence="5 19"/>
<dbReference type="GO" id="GO:0008818">
    <property type="term" value="F:cobalamin 5'-phosphate synthase activity"/>
    <property type="evidence" value="ECO:0007669"/>
    <property type="project" value="UniProtKB-UniRule"/>
</dbReference>
<evidence type="ECO:0000256" key="18">
    <source>
        <dbReference type="ARBA" id="ARBA00049504"/>
    </source>
</evidence>
<name>A0A497E1W6_UNCAE</name>
<dbReference type="HAMAP" id="MF_00719">
    <property type="entry name" value="CobS"/>
    <property type="match status" value="1"/>
</dbReference>
<feature type="transmembrane region" description="Helical" evidence="19">
    <location>
        <begin position="59"/>
        <end position="82"/>
    </location>
</feature>
<dbReference type="PANTHER" id="PTHR34148:SF1">
    <property type="entry name" value="ADENOSYLCOBINAMIDE-GDP RIBAZOLETRANSFERASE"/>
    <property type="match status" value="1"/>
</dbReference>
<evidence type="ECO:0000256" key="1">
    <source>
        <dbReference type="ARBA" id="ARBA00001946"/>
    </source>
</evidence>
<evidence type="ECO:0000256" key="7">
    <source>
        <dbReference type="ARBA" id="ARBA00022475"/>
    </source>
</evidence>
<feature type="transmembrane region" description="Helical" evidence="19">
    <location>
        <begin position="181"/>
        <end position="214"/>
    </location>
</feature>
<reference evidence="20 21" key="1">
    <citation type="submission" date="2018-06" db="EMBL/GenBank/DDBJ databases">
        <title>Extensive metabolic versatility and redundancy in microbially diverse, dynamic hydrothermal sediments.</title>
        <authorList>
            <person name="Dombrowski N."/>
            <person name="Teske A."/>
            <person name="Baker B.J."/>
        </authorList>
    </citation>
    <scope>NUCLEOTIDE SEQUENCE [LARGE SCALE GENOMIC DNA]</scope>
    <source>
        <strain evidence="20">B47_G16</strain>
    </source>
</reference>
<dbReference type="GO" id="GO:0009236">
    <property type="term" value="P:cobalamin biosynthetic process"/>
    <property type="evidence" value="ECO:0007669"/>
    <property type="project" value="UniProtKB-UniRule"/>
</dbReference>
<comment type="pathway">
    <text evidence="3 19">Cofactor biosynthesis; adenosylcobalamin biosynthesis; adenosylcobalamin from cob(II)yrinate a,c-diamide: step 7/7.</text>
</comment>